<dbReference type="RefSeq" id="WP_380565599.1">
    <property type="nucleotide sequence ID" value="NZ_JBEUKS010000005.1"/>
</dbReference>
<feature type="compositionally biased region" description="Pro residues" evidence="6">
    <location>
        <begin position="405"/>
        <end position="420"/>
    </location>
</feature>
<feature type="compositionally biased region" description="Low complexity" evidence="6">
    <location>
        <begin position="381"/>
        <end position="404"/>
    </location>
</feature>
<evidence type="ECO:0000259" key="7">
    <source>
        <dbReference type="Pfam" id="PF04542"/>
    </source>
</evidence>
<keyword evidence="5" id="KW-0804">Transcription</keyword>
<feature type="compositionally biased region" description="Low complexity" evidence="6">
    <location>
        <begin position="421"/>
        <end position="445"/>
    </location>
</feature>
<evidence type="ECO:0000313" key="10">
    <source>
        <dbReference type="Proteomes" id="UP001592581"/>
    </source>
</evidence>
<reference evidence="9 10" key="1">
    <citation type="submission" date="2024-06" db="EMBL/GenBank/DDBJ databases">
        <authorList>
            <person name="Lee S.D."/>
        </authorList>
    </citation>
    <scope>NUCLEOTIDE SEQUENCE [LARGE SCALE GENOMIC DNA]</scope>
    <source>
        <strain evidence="9 10">N1-10</strain>
    </source>
</reference>
<comment type="caution">
    <text evidence="9">The sequence shown here is derived from an EMBL/GenBank/DDBJ whole genome shotgun (WGS) entry which is preliminary data.</text>
</comment>
<gene>
    <name evidence="9" type="ORF">ABUW04_17270</name>
</gene>
<dbReference type="EMBL" id="JBEUKS010000005">
    <property type="protein sequence ID" value="MFC1440012.1"/>
    <property type="molecule type" value="Genomic_DNA"/>
</dbReference>
<evidence type="ECO:0000256" key="2">
    <source>
        <dbReference type="ARBA" id="ARBA00023015"/>
    </source>
</evidence>
<feature type="compositionally biased region" description="Low complexity" evidence="6">
    <location>
        <begin position="326"/>
        <end position="369"/>
    </location>
</feature>
<feature type="domain" description="Putative zinc-finger" evidence="8">
    <location>
        <begin position="188"/>
        <end position="222"/>
    </location>
</feature>
<evidence type="ECO:0000256" key="6">
    <source>
        <dbReference type="SAM" id="MobiDB-lite"/>
    </source>
</evidence>
<evidence type="ECO:0000256" key="5">
    <source>
        <dbReference type="ARBA" id="ARBA00023163"/>
    </source>
</evidence>
<dbReference type="InterPro" id="IPR027383">
    <property type="entry name" value="Znf_put"/>
</dbReference>
<sequence length="490" mass="49690">MSTTGETAVPGPGEETAIEAYTRTYQEHHSRLVAYARTLTGDAWLAEDLTAEAHFRVWRRISAGHQVDHIPGYLAATIRNLAVDLGHAPKELPQGDQLERLHPAEPATTPVPQEGAYAVMLAGALKQLPHRWVRALWLTEVEDWSLEAVGDDLGTNRNATAVLLHRAREGLRQAFLRAQPGAPDEASCAEHWERIPAHVRGTSSARQDRALRAHAEGCADCRARIALLERANHRLPALVGPALLLAFAGGGAARYLIPTAGARAAARAHGAGHGAVRVSGHAAAKSGPASGSVGAGTLAVAGGLVLAAAGAVAAFTLTGSHASPQPAALAATQQSTTTPASPTPASTPASSSASTSTPPATTTAPNQAAVTSPSPSTAVGSPSAAATTQTPEATATTPAAQPSPSSTPPAASPTSTPPSPTTASPTPSTTPTSPSESPSPTVATPTPTPTPTPSTAAASPSTPATTPTSTPPTTDPTCWTLSGLSLCWNR</sequence>
<feature type="domain" description="RNA polymerase sigma-70 region 2" evidence="7">
    <location>
        <begin position="25"/>
        <end position="84"/>
    </location>
</feature>
<keyword evidence="4" id="KW-0238">DNA-binding</keyword>
<dbReference type="SUPFAM" id="SSF88946">
    <property type="entry name" value="Sigma2 domain of RNA polymerase sigma factors"/>
    <property type="match status" value="1"/>
</dbReference>
<organism evidence="9 10">
    <name type="scientific">Streptacidiphilus jeojiensis</name>
    <dbReference type="NCBI Taxonomy" id="3229225"/>
    <lineage>
        <taxon>Bacteria</taxon>
        <taxon>Bacillati</taxon>
        <taxon>Actinomycetota</taxon>
        <taxon>Actinomycetes</taxon>
        <taxon>Kitasatosporales</taxon>
        <taxon>Streptomycetaceae</taxon>
        <taxon>Streptacidiphilus</taxon>
    </lineage>
</organism>
<dbReference type="InterPro" id="IPR013324">
    <property type="entry name" value="RNA_pol_sigma_r3/r4-like"/>
</dbReference>
<proteinExistence type="inferred from homology"/>
<keyword evidence="3" id="KW-0731">Sigma factor</keyword>
<evidence type="ECO:0000256" key="1">
    <source>
        <dbReference type="ARBA" id="ARBA00010641"/>
    </source>
</evidence>
<dbReference type="InterPro" id="IPR013325">
    <property type="entry name" value="RNA_pol_sigma_r2"/>
</dbReference>
<dbReference type="Proteomes" id="UP001592581">
    <property type="component" value="Unassembled WGS sequence"/>
</dbReference>
<comment type="similarity">
    <text evidence="1">Belongs to the sigma-70 factor family. ECF subfamily.</text>
</comment>
<name>A0ABV6XPC5_9ACTN</name>
<dbReference type="PANTHER" id="PTHR43133:SF8">
    <property type="entry name" value="RNA POLYMERASE SIGMA FACTOR HI_1459-RELATED"/>
    <property type="match status" value="1"/>
</dbReference>
<protein>
    <submittedName>
        <fullName evidence="9">Sigma-70 family RNA polymerase sigma factor</fullName>
    </submittedName>
</protein>
<keyword evidence="10" id="KW-1185">Reference proteome</keyword>
<dbReference type="InterPro" id="IPR039425">
    <property type="entry name" value="RNA_pol_sigma-70-like"/>
</dbReference>
<dbReference type="SUPFAM" id="SSF88659">
    <property type="entry name" value="Sigma3 and sigma4 domains of RNA polymerase sigma factors"/>
    <property type="match status" value="1"/>
</dbReference>
<evidence type="ECO:0000259" key="8">
    <source>
        <dbReference type="Pfam" id="PF13490"/>
    </source>
</evidence>
<dbReference type="Pfam" id="PF13490">
    <property type="entry name" value="zf-HC2"/>
    <property type="match status" value="1"/>
</dbReference>
<evidence type="ECO:0000256" key="4">
    <source>
        <dbReference type="ARBA" id="ARBA00023125"/>
    </source>
</evidence>
<dbReference type="InterPro" id="IPR036388">
    <property type="entry name" value="WH-like_DNA-bd_sf"/>
</dbReference>
<feature type="region of interest" description="Disordered" evidence="6">
    <location>
        <begin position="326"/>
        <end position="480"/>
    </location>
</feature>
<dbReference type="PRINTS" id="PR01217">
    <property type="entry name" value="PRICHEXTENSN"/>
</dbReference>
<feature type="compositionally biased region" description="Polar residues" evidence="6">
    <location>
        <begin position="370"/>
        <end position="380"/>
    </location>
</feature>
<keyword evidence="2" id="KW-0805">Transcription regulation</keyword>
<dbReference type="Gene3D" id="1.10.10.10">
    <property type="entry name" value="Winged helix-like DNA-binding domain superfamily/Winged helix DNA-binding domain"/>
    <property type="match status" value="1"/>
</dbReference>
<evidence type="ECO:0000313" key="9">
    <source>
        <dbReference type="EMBL" id="MFC1440012.1"/>
    </source>
</evidence>
<dbReference type="Pfam" id="PF04542">
    <property type="entry name" value="Sigma70_r2"/>
    <property type="match status" value="1"/>
</dbReference>
<evidence type="ECO:0000256" key="3">
    <source>
        <dbReference type="ARBA" id="ARBA00023082"/>
    </source>
</evidence>
<dbReference type="Gene3D" id="1.10.1740.10">
    <property type="match status" value="1"/>
</dbReference>
<dbReference type="InterPro" id="IPR007627">
    <property type="entry name" value="RNA_pol_sigma70_r2"/>
</dbReference>
<accession>A0ABV6XPC5</accession>
<feature type="compositionally biased region" description="Low complexity" evidence="6">
    <location>
        <begin position="453"/>
        <end position="468"/>
    </location>
</feature>
<dbReference type="PANTHER" id="PTHR43133">
    <property type="entry name" value="RNA POLYMERASE ECF-TYPE SIGMA FACTO"/>
    <property type="match status" value="1"/>
</dbReference>